<evidence type="ECO:0000313" key="1">
    <source>
        <dbReference type="EMBL" id="RCK68140.1"/>
    </source>
</evidence>
<protein>
    <recommendedName>
        <fullName evidence="3">DUF2993 domain-containing protein</fullName>
    </recommendedName>
</protein>
<dbReference type="Proteomes" id="UP000252770">
    <property type="component" value="Unassembled WGS sequence"/>
</dbReference>
<proteinExistence type="predicted"/>
<organism evidence="1 2">
    <name type="scientific">Desertihabitans brevis</name>
    <dbReference type="NCBI Taxonomy" id="2268447"/>
    <lineage>
        <taxon>Bacteria</taxon>
        <taxon>Bacillati</taxon>
        <taxon>Actinomycetota</taxon>
        <taxon>Actinomycetes</taxon>
        <taxon>Propionibacteriales</taxon>
        <taxon>Propionibacteriaceae</taxon>
        <taxon>Desertihabitans</taxon>
    </lineage>
</organism>
<keyword evidence="2" id="KW-1185">Reference proteome</keyword>
<dbReference type="RefSeq" id="WP_114127953.1">
    <property type="nucleotide sequence ID" value="NZ_QOUI01000013.1"/>
</dbReference>
<reference evidence="1 2" key="1">
    <citation type="submission" date="2018-07" db="EMBL/GenBank/DDBJ databases">
        <title>Desertimonas flava gen. nov. sp. nov.</title>
        <authorList>
            <person name="Liu S."/>
        </authorList>
    </citation>
    <scope>NUCLEOTIDE SEQUENCE [LARGE SCALE GENOMIC DNA]</scope>
    <source>
        <strain evidence="1 2">16Sb5-5</strain>
    </source>
</reference>
<evidence type="ECO:0000313" key="2">
    <source>
        <dbReference type="Proteomes" id="UP000252770"/>
    </source>
</evidence>
<accession>A0A367YQS6</accession>
<dbReference type="AlphaFoldDB" id="A0A367YQS6"/>
<sequence length="242" mass="25540">MTARRRRWVGPVVGLVALGLLAVGLVVGDRAVEDAFEQRTATETQSSLALDVPPAVDAQEDRPFAAALLNGDVERVVLRTGATGVGAGPQRIQLERLDLVLEHLRSPDRFLTTSADRISGIALVGYPEIGRLAGRDVRAGEQTPAGTRWEVRTTTTVLGVDIPVVVTGLPTLDGAYGRQLVLTDVSLRVADYDIPQRVADDVVAGVVQPVPLELPLGLRGDTLASTPDGLELGFSGTDVVLG</sequence>
<comment type="caution">
    <text evidence="1">The sequence shown here is derived from an EMBL/GenBank/DDBJ whole genome shotgun (WGS) entry which is preliminary data.</text>
</comment>
<name>A0A367YQS6_9ACTN</name>
<gene>
    <name evidence="1" type="ORF">DT076_17250</name>
</gene>
<evidence type="ECO:0008006" key="3">
    <source>
        <dbReference type="Google" id="ProtNLM"/>
    </source>
</evidence>
<dbReference type="EMBL" id="QOUI01000013">
    <property type="protein sequence ID" value="RCK68140.1"/>
    <property type="molecule type" value="Genomic_DNA"/>
</dbReference>